<dbReference type="Gene3D" id="1.10.260.40">
    <property type="entry name" value="lambda repressor-like DNA-binding domains"/>
    <property type="match status" value="1"/>
</dbReference>
<proteinExistence type="predicted"/>
<reference evidence="3" key="1">
    <citation type="journal article" date="2019" name="Int. J. Syst. Evol. Microbiol.">
        <title>The Global Catalogue of Microorganisms (GCM) 10K type strain sequencing project: providing services to taxonomists for standard genome sequencing and annotation.</title>
        <authorList>
            <consortium name="The Broad Institute Genomics Platform"/>
            <consortium name="The Broad Institute Genome Sequencing Center for Infectious Disease"/>
            <person name="Wu L."/>
            <person name="Ma J."/>
        </authorList>
    </citation>
    <scope>NUCLEOTIDE SEQUENCE [LARGE SCALE GENOMIC DNA]</scope>
    <source>
        <strain evidence="3">JCM 31696</strain>
    </source>
</reference>
<dbReference type="SUPFAM" id="SSF47413">
    <property type="entry name" value="lambda repressor-like DNA-binding domains"/>
    <property type="match status" value="1"/>
</dbReference>
<protein>
    <submittedName>
        <fullName evidence="2">Helix-turn-helix transcriptional regulator</fullName>
    </submittedName>
</protein>
<sequence>MPIVRDPLEPKISLWHFLAFYLRFLREKAGLSLTQCGQIIGVARSTVSNIEAGRQRPQEDQLKKLDAKYGTGRLLQLMLWFARMAHDPDWGRQLIKYEEEAVSIKWYHGQVVPLALQTDDYIRAYVEASTHKDLDAVTARRIARRDAYLERGNSVRTWVVIDEAVLARLVGDCRTMREQLEHLVKVSHLPHVSVRVIPFTSGAHMGVDGSLKIVSLEDRDIAYSGAQNGGRLIESPGEVREMSIMFDSIGVKATSEDASRDLIEQYLERYRDDRAVA</sequence>
<dbReference type="InterPro" id="IPR043917">
    <property type="entry name" value="DUF5753"/>
</dbReference>
<dbReference type="InterPro" id="IPR001387">
    <property type="entry name" value="Cro/C1-type_HTH"/>
</dbReference>
<dbReference type="SMART" id="SM00530">
    <property type="entry name" value="HTH_XRE"/>
    <property type="match status" value="1"/>
</dbReference>
<feature type="domain" description="HTH cro/C1-type" evidence="1">
    <location>
        <begin position="22"/>
        <end position="77"/>
    </location>
</feature>
<evidence type="ECO:0000313" key="3">
    <source>
        <dbReference type="Proteomes" id="UP001597083"/>
    </source>
</evidence>
<dbReference type="EMBL" id="JBHTIR010004284">
    <property type="protein sequence ID" value="MFD0856869.1"/>
    <property type="molecule type" value="Genomic_DNA"/>
</dbReference>
<dbReference type="PROSITE" id="PS50943">
    <property type="entry name" value="HTH_CROC1"/>
    <property type="match status" value="1"/>
</dbReference>
<dbReference type="Proteomes" id="UP001597083">
    <property type="component" value="Unassembled WGS sequence"/>
</dbReference>
<organism evidence="2 3">
    <name type="scientific">Actinomadura adrarensis</name>
    <dbReference type="NCBI Taxonomy" id="1819600"/>
    <lineage>
        <taxon>Bacteria</taxon>
        <taxon>Bacillati</taxon>
        <taxon>Actinomycetota</taxon>
        <taxon>Actinomycetes</taxon>
        <taxon>Streptosporangiales</taxon>
        <taxon>Thermomonosporaceae</taxon>
        <taxon>Actinomadura</taxon>
    </lineage>
</organism>
<dbReference type="Pfam" id="PF19054">
    <property type="entry name" value="DUF5753"/>
    <property type="match status" value="1"/>
</dbReference>
<evidence type="ECO:0000259" key="1">
    <source>
        <dbReference type="PROSITE" id="PS50943"/>
    </source>
</evidence>
<gene>
    <name evidence="2" type="ORF">ACFQ07_31845</name>
</gene>
<dbReference type="Pfam" id="PF13560">
    <property type="entry name" value="HTH_31"/>
    <property type="match status" value="1"/>
</dbReference>
<comment type="caution">
    <text evidence="2">The sequence shown here is derived from an EMBL/GenBank/DDBJ whole genome shotgun (WGS) entry which is preliminary data.</text>
</comment>
<dbReference type="CDD" id="cd00093">
    <property type="entry name" value="HTH_XRE"/>
    <property type="match status" value="1"/>
</dbReference>
<dbReference type="InterPro" id="IPR010982">
    <property type="entry name" value="Lambda_DNA-bd_dom_sf"/>
</dbReference>
<name>A0ABW3CS85_9ACTN</name>
<evidence type="ECO:0000313" key="2">
    <source>
        <dbReference type="EMBL" id="MFD0856869.1"/>
    </source>
</evidence>
<keyword evidence="3" id="KW-1185">Reference proteome</keyword>
<accession>A0ABW3CS85</accession>